<proteinExistence type="predicted"/>
<dbReference type="Proteomes" id="UP000012092">
    <property type="component" value="Unassembled WGS sequence"/>
</dbReference>
<sequence length="52" mass="5863">MVVPTSKPDSPRFSYDELTLSKKTSFSKSRFLGSKDDNLNRMDFSLKKGTAC</sequence>
<organism evidence="1 2">
    <name type="scientific">Leptospira interrogans serovar Icterohaemorrhagiae str. Verdun HP</name>
    <dbReference type="NCBI Taxonomy" id="1049910"/>
    <lineage>
        <taxon>Bacteria</taxon>
        <taxon>Pseudomonadati</taxon>
        <taxon>Spirochaetota</taxon>
        <taxon>Spirochaetia</taxon>
        <taxon>Leptospirales</taxon>
        <taxon>Leptospiraceae</taxon>
        <taxon>Leptospira</taxon>
    </lineage>
</organism>
<accession>M6RA34</accession>
<dbReference type="AlphaFoldDB" id="M6RA34"/>
<name>M6RA34_LEPIR</name>
<comment type="caution">
    <text evidence="1">The sequence shown here is derived from an EMBL/GenBank/DDBJ whole genome shotgun (WGS) entry which is preliminary data.</text>
</comment>
<evidence type="ECO:0000313" key="2">
    <source>
        <dbReference type="Proteomes" id="UP000012092"/>
    </source>
</evidence>
<gene>
    <name evidence="1" type="ORF">LEP1GSC116_1937</name>
</gene>
<reference evidence="1 2" key="1">
    <citation type="submission" date="2013-01" db="EMBL/GenBank/DDBJ databases">
        <authorList>
            <person name="Harkins D.M."/>
            <person name="Durkin A.S."/>
            <person name="Brinkac L.M."/>
            <person name="Haft D.H."/>
            <person name="Selengut J.D."/>
            <person name="Sanka R."/>
            <person name="DePew J."/>
            <person name="Purushe J."/>
            <person name="Picardeau M."/>
            <person name="Werts C."/>
            <person name="Goarant C."/>
            <person name="Vinetz J.M."/>
            <person name="Sutton G.G."/>
            <person name="Nierman W.C."/>
            <person name="Fouts D.E."/>
        </authorList>
    </citation>
    <scope>NUCLEOTIDE SEQUENCE [LARGE SCALE GENOMIC DNA]</scope>
    <source>
        <strain evidence="1 2">Verdun HP</strain>
    </source>
</reference>
<dbReference type="EMBL" id="AHNZ02000649">
    <property type="protein sequence ID" value="EMO04450.1"/>
    <property type="molecule type" value="Genomic_DNA"/>
</dbReference>
<protein>
    <submittedName>
        <fullName evidence="1">Uncharacterized protein</fullName>
    </submittedName>
</protein>
<evidence type="ECO:0000313" key="1">
    <source>
        <dbReference type="EMBL" id="EMO04450.1"/>
    </source>
</evidence>